<comment type="caution">
    <text evidence="1">The sequence shown here is derived from an EMBL/GenBank/DDBJ whole genome shotgun (WGS) entry which is preliminary data.</text>
</comment>
<name>A0ACC0ASI6_CATRO</name>
<evidence type="ECO:0000313" key="2">
    <source>
        <dbReference type="Proteomes" id="UP001060085"/>
    </source>
</evidence>
<proteinExistence type="predicted"/>
<protein>
    <submittedName>
        <fullName evidence="1">Uncharacterized protein</fullName>
    </submittedName>
</protein>
<dbReference type="EMBL" id="CM044705">
    <property type="protein sequence ID" value="KAI5662913.1"/>
    <property type="molecule type" value="Genomic_DNA"/>
</dbReference>
<dbReference type="Proteomes" id="UP001060085">
    <property type="component" value="Linkage Group LG05"/>
</dbReference>
<accession>A0ACC0ASI6</accession>
<keyword evidence="2" id="KW-1185">Reference proteome</keyword>
<sequence>MEFMRNNTSTQGTSSNEDEEKTWNLIHKLPVQPKIRMFLWKATSDILPTGRNLIKHGRYESNSYAHCGCTVEEDRHALFDCSFSKEFWRHLPKGKNWRQIPSLNFKDIICSISVEHSMDELAIFGTTAWLLWHARNKLKHERTTSLEATIALQALNMTEEYLALMRQIGHQPSIIIRNHMGIPLLAIAVPQHSSFSVNFGERWGIIADNNDCKSQMKKSVASNNKNGEDK</sequence>
<evidence type="ECO:0000313" key="1">
    <source>
        <dbReference type="EMBL" id="KAI5662913.1"/>
    </source>
</evidence>
<organism evidence="1 2">
    <name type="scientific">Catharanthus roseus</name>
    <name type="common">Madagascar periwinkle</name>
    <name type="synonym">Vinca rosea</name>
    <dbReference type="NCBI Taxonomy" id="4058"/>
    <lineage>
        <taxon>Eukaryota</taxon>
        <taxon>Viridiplantae</taxon>
        <taxon>Streptophyta</taxon>
        <taxon>Embryophyta</taxon>
        <taxon>Tracheophyta</taxon>
        <taxon>Spermatophyta</taxon>
        <taxon>Magnoliopsida</taxon>
        <taxon>eudicotyledons</taxon>
        <taxon>Gunneridae</taxon>
        <taxon>Pentapetalae</taxon>
        <taxon>asterids</taxon>
        <taxon>lamiids</taxon>
        <taxon>Gentianales</taxon>
        <taxon>Apocynaceae</taxon>
        <taxon>Rauvolfioideae</taxon>
        <taxon>Vinceae</taxon>
        <taxon>Catharanthinae</taxon>
        <taxon>Catharanthus</taxon>
    </lineage>
</organism>
<gene>
    <name evidence="1" type="ORF">M9H77_22236</name>
</gene>
<reference evidence="2" key="1">
    <citation type="journal article" date="2023" name="Nat. Plants">
        <title>Single-cell RNA sequencing provides a high-resolution roadmap for understanding the multicellular compartmentation of specialized metabolism.</title>
        <authorList>
            <person name="Sun S."/>
            <person name="Shen X."/>
            <person name="Li Y."/>
            <person name="Li Y."/>
            <person name="Wang S."/>
            <person name="Li R."/>
            <person name="Zhang H."/>
            <person name="Shen G."/>
            <person name="Guo B."/>
            <person name="Wei J."/>
            <person name="Xu J."/>
            <person name="St-Pierre B."/>
            <person name="Chen S."/>
            <person name="Sun C."/>
        </authorList>
    </citation>
    <scope>NUCLEOTIDE SEQUENCE [LARGE SCALE GENOMIC DNA]</scope>
</reference>